<gene>
    <name evidence="1" type="ORF">EPI10_030938</name>
</gene>
<dbReference type="AlphaFoldDB" id="A0A5B6X244"/>
<keyword evidence="1" id="KW-0695">RNA-directed DNA polymerase</keyword>
<dbReference type="Proteomes" id="UP000325315">
    <property type="component" value="Unassembled WGS sequence"/>
</dbReference>
<comment type="caution">
    <text evidence="1">The sequence shown here is derived from an EMBL/GenBank/DDBJ whole genome shotgun (WGS) entry which is preliminary data.</text>
</comment>
<organism evidence="1 2">
    <name type="scientific">Gossypium australe</name>
    <dbReference type="NCBI Taxonomy" id="47621"/>
    <lineage>
        <taxon>Eukaryota</taxon>
        <taxon>Viridiplantae</taxon>
        <taxon>Streptophyta</taxon>
        <taxon>Embryophyta</taxon>
        <taxon>Tracheophyta</taxon>
        <taxon>Spermatophyta</taxon>
        <taxon>Magnoliopsida</taxon>
        <taxon>eudicotyledons</taxon>
        <taxon>Gunneridae</taxon>
        <taxon>Pentapetalae</taxon>
        <taxon>rosids</taxon>
        <taxon>malvids</taxon>
        <taxon>Malvales</taxon>
        <taxon>Malvaceae</taxon>
        <taxon>Malvoideae</taxon>
        <taxon>Gossypium</taxon>
    </lineage>
</organism>
<keyword evidence="2" id="KW-1185">Reference proteome</keyword>
<dbReference type="GO" id="GO:0003964">
    <property type="term" value="F:RNA-directed DNA polymerase activity"/>
    <property type="evidence" value="ECO:0007669"/>
    <property type="project" value="UniProtKB-KW"/>
</dbReference>
<sequence>MQVLGTLFYVNWLRSSISRPVIYSPHFEISPALLTWISNNVRFANHVNEDPIAFLRKFDLICSTISYVGIPSEAIKLVLIPFMLGGKEKMWLEAFPPDTITTCNDFVQLLLRLVLLKTKQCITETLDKRGKDSRQS</sequence>
<keyword evidence="1" id="KW-0548">Nucleotidyltransferase</keyword>
<name>A0A5B6X244_9ROSI</name>
<protein>
    <submittedName>
        <fullName evidence="1">Reverse transcriptase</fullName>
    </submittedName>
</protein>
<dbReference type="EMBL" id="SMMG02000001">
    <property type="protein sequence ID" value="KAA3487085.1"/>
    <property type="molecule type" value="Genomic_DNA"/>
</dbReference>
<evidence type="ECO:0000313" key="2">
    <source>
        <dbReference type="Proteomes" id="UP000325315"/>
    </source>
</evidence>
<accession>A0A5B6X244</accession>
<reference evidence="2" key="1">
    <citation type="journal article" date="2019" name="Plant Biotechnol. J.">
        <title>Genome sequencing of the Australian wild diploid species Gossypium australe highlights disease resistance and delayed gland morphogenesis.</title>
        <authorList>
            <person name="Cai Y."/>
            <person name="Cai X."/>
            <person name="Wang Q."/>
            <person name="Wang P."/>
            <person name="Zhang Y."/>
            <person name="Cai C."/>
            <person name="Xu Y."/>
            <person name="Wang K."/>
            <person name="Zhou Z."/>
            <person name="Wang C."/>
            <person name="Geng S."/>
            <person name="Li B."/>
            <person name="Dong Q."/>
            <person name="Hou Y."/>
            <person name="Wang H."/>
            <person name="Ai P."/>
            <person name="Liu Z."/>
            <person name="Yi F."/>
            <person name="Sun M."/>
            <person name="An G."/>
            <person name="Cheng J."/>
            <person name="Zhang Y."/>
            <person name="Shi Q."/>
            <person name="Xie Y."/>
            <person name="Shi X."/>
            <person name="Chang Y."/>
            <person name="Huang F."/>
            <person name="Chen Y."/>
            <person name="Hong S."/>
            <person name="Mi L."/>
            <person name="Sun Q."/>
            <person name="Zhang L."/>
            <person name="Zhou B."/>
            <person name="Peng R."/>
            <person name="Zhang X."/>
            <person name="Liu F."/>
        </authorList>
    </citation>
    <scope>NUCLEOTIDE SEQUENCE [LARGE SCALE GENOMIC DNA]</scope>
    <source>
        <strain evidence="2">cv. PA1801</strain>
    </source>
</reference>
<evidence type="ECO:0000313" key="1">
    <source>
        <dbReference type="EMBL" id="KAA3487085.1"/>
    </source>
</evidence>
<proteinExistence type="predicted"/>
<keyword evidence="1" id="KW-0808">Transferase</keyword>